<dbReference type="PANTHER" id="PTHR33371:SF17">
    <property type="entry name" value="MCE-FAMILY PROTEIN MCE1B"/>
    <property type="match status" value="1"/>
</dbReference>
<dbReference type="PANTHER" id="PTHR33371">
    <property type="entry name" value="INTERMEMBRANE PHOSPHOLIPID TRANSPORT SYSTEM BINDING PROTEIN MLAD-RELATED"/>
    <property type="match status" value="1"/>
</dbReference>
<dbReference type="InterPro" id="IPR024516">
    <property type="entry name" value="Mce_C"/>
</dbReference>
<feature type="transmembrane region" description="Helical" evidence="1">
    <location>
        <begin position="12"/>
        <end position="31"/>
    </location>
</feature>
<dbReference type="STRING" id="1136941.ACH46_12360"/>
<feature type="domain" description="Mce/MlaD" evidence="2">
    <location>
        <begin position="43"/>
        <end position="115"/>
    </location>
</feature>
<dbReference type="InterPro" id="IPR005693">
    <property type="entry name" value="Mce"/>
</dbReference>
<protein>
    <submittedName>
        <fullName evidence="4">Virulence factor Mce</fullName>
    </submittedName>
</protein>
<proteinExistence type="predicted"/>
<dbReference type="InterPro" id="IPR052336">
    <property type="entry name" value="MlaD_Phospholipid_Transporter"/>
</dbReference>
<evidence type="ECO:0000259" key="3">
    <source>
        <dbReference type="Pfam" id="PF11887"/>
    </source>
</evidence>
<reference evidence="4 5" key="2">
    <citation type="journal article" date="2017" name="Int. J. Syst. Evol. Microbiol.">
        <title>Gordonia phthalatica sp. nov., a di-n-butyl phthalate-degrading bacterium isolated from activated sludge.</title>
        <authorList>
            <person name="Jin D."/>
            <person name="Kong X."/>
            <person name="Jia M."/>
            <person name="Yu X."/>
            <person name="Wang X."/>
            <person name="Zhuang X."/>
            <person name="Deng Y."/>
            <person name="Bai Z."/>
        </authorList>
    </citation>
    <scope>NUCLEOTIDE SEQUENCE [LARGE SCALE GENOMIC DNA]</scope>
    <source>
        <strain evidence="4 5">QH-11</strain>
    </source>
</reference>
<keyword evidence="1" id="KW-0472">Membrane</keyword>
<dbReference type="Pfam" id="PF02470">
    <property type="entry name" value="MlaD"/>
    <property type="match status" value="1"/>
</dbReference>
<dbReference type="Proteomes" id="UP000063789">
    <property type="component" value="Chromosome"/>
</dbReference>
<dbReference type="KEGG" id="goq:ACH46_12360"/>
<dbReference type="GO" id="GO:0051701">
    <property type="term" value="P:biological process involved in interaction with host"/>
    <property type="evidence" value="ECO:0007669"/>
    <property type="project" value="TreeGrafter"/>
</dbReference>
<evidence type="ECO:0000256" key="1">
    <source>
        <dbReference type="SAM" id="Phobius"/>
    </source>
</evidence>
<dbReference type="NCBIfam" id="TIGR00996">
    <property type="entry name" value="Mtu_fam_mce"/>
    <property type="match status" value="1"/>
</dbReference>
<dbReference type="Pfam" id="PF11887">
    <property type="entry name" value="Mce4_CUP1"/>
    <property type="match status" value="1"/>
</dbReference>
<gene>
    <name evidence="4" type="ORF">ACH46_12360</name>
</gene>
<dbReference type="RefSeq" id="WP_062393193.1">
    <property type="nucleotide sequence ID" value="NZ_CP011853.1"/>
</dbReference>
<evidence type="ECO:0000259" key="2">
    <source>
        <dbReference type="Pfam" id="PF02470"/>
    </source>
</evidence>
<evidence type="ECO:0000313" key="5">
    <source>
        <dbReference type="Proteomes" id="UP000063789"/>
    </source>
</evidence>
<dbReference type="GO" id="GO:0005576">
    <property type="term" value="C:extracellular region"/>
    <property type="evidence" value="ECO:0007669"/>
    <property type="project" value="TreeGrafter"/>
</dbReference>
<dbReference type="OrthoDB" id="338143at2"/>
<keyword evidence="1" id="KW-1133">Transmembrane helix</keyword>
<name>A0A0N9N421_9ACTN</name>
<keyword evidence="5" id="KW-1185">Reference proteome</keyword>
<reference evidence="5" key="1">
    <citation type="submission" date="2015-06" db="EMBL/GenBank/DDBJ databases">
        <title>Complete genome sequence and metabolic analysis of phthalate degradation pathway in Gordonia sp. QH-11.</title>
        <authorList>
            <person name="Jin D."/>
            <person name="Kong X."/>
            <person name="Bai Z."/>
        </authorList>
    </citation>
    <scope>NUCLEOTIDE SEQUENCE [LARGE SCALE GENOMIC DNA]</scope>
    <source>
        <strain evidence="5">QH-11</strain>
    </source>
</reference>
<dbReference type="EMBL" id="CP011853">
    <property type="protein sequence ID" value="ALG85125.1"/>
    <property type="molecule type" value="Genomic_DNA"/>
</dbReference>
<keyword evidence="1" id="KW-0812">Transmembrane</keyword>
<evidence type="ECO:0000313" key="4">
    <source>
        <dbReference type="EMBL" id="ALG85125.1"/>
    </source>
</evidence>
<feature type="domain" description="Mammalian cell entry C-terminal" evidence="3">
    <location>
        <begin position="125"/>
        <end position="280"/>
    </location>
</feature>
<dbReference type="PATRIC" id="fig|1136941.3.peg.2519"/>
<dbReference type="InterPro" id="IPR003399">
    <property type="entry name" value="Mce/MlaD"/>
</dbReference>
<dbReference type="AlphaFoldDB" id="A0A0N9N421"/>
<organism evidence="4 5">
    <name type="scientific">Gordonia phthalatica</name>
    <dbReference type="NCBI Taxonomy" id="1136941"/>
    <lineage>
        <taxon>Bacteria</taxon>
        <taxon>Bacillati</taxon>
        <taxon>Actinomycetota</taxon>
        <taxon>Actinomycetes</taxon>
        <taxon>Mycobacteriales</taxon>
        <taxon>Gordoniaceae</taxon>
        <taxon>Gordonia</taxon>
    </lineage>
</organism>
<accession>A0A0N9N421</accession>
<sequence length="345" mass="37147">MTRNAKSSIRKPLIGFSLFAILALLMTYLIWSTLERSVSGSTTDFSTTFNDVSGLAEGDDVRMAGVRVGRVEKIELDEGHALVSFKVQDDQSVYANTRAAIRYQNLIGQRYLALSIDGETPGKRLDEGARLHLPGEDSFDVTKLLAGFQPVFDTLTPEQVNSLSESLIQTFQGNTVSLTRTIAEIGQVADDMANRDQVLGAIITNVGTVMRELASQGKQVETLIDSAGKLVEGLNGNSAAFGKSLDQIGRTAQGFADVFARNRSSLQSAGTAARQATNTLIASGAKLDQLARDLPVFLGHFPNVMMQGTYLNIYVCDLDIAIGDVLFPPGLINKIGGTQHSVVCR</sequence>